<evidence type="ECO:0000313" key="2">
    <source>
        <dbReference type="Proteomes" id="UP001207468"/>
    </source>
</evidence>
<gene>
    <name evidence="1" type="ORF">F5148DRAFT_25864</name>
</gene>
<protein>
    <submittedName>
        <fullName evidence="1">Uncharacterized protein</fullName>
    </submittedName>
</protein>
<keyword evidence="2" id="KW-1185">Reference proteome</keyword>
<dbReference type="Proteomes" id="UP001207468">
    <property type="component" value="Unassembled WGS sequence"/>
</dbReference>
<evidence type="ECO:0000313" key="1">
    <source>
        <dbReference type="EMBL" id="KAI9436124.1"/>
    </source>
</evidence>
<dbReference type="EMBL" id="JAGFNK010001006">
    <property type="protein sequence ID" value="KAI9436124.1"/>
    <property type="molecule type" value="Genomic_DNA"/>
</dbReference>
<comment type="caution">
    <text evidence="1">The sequence shown here is derived from an EMBL/GenBank/DDBJ whole genome shotgun (WGS) entry which is preliminary data.</text>
</comment>
<proteinExistence type="predicted"/>
<reference evidence="1" key="1">
    <citation type="submission" date="2021-03" db="EMBL/GenBank/DDBJ databases">
        <title>Evolutionary priming and transition to the ectomycorrhizal habit in an iconic lineage of mushroom-forming fungi: is preadaptation a requirement?</title>
        <authorList>
            <consortium name="DOE Joint Genome Institute"/>
            <person name="Looney B.P."/>
            <person name="Miyauchi S."/>
            <person name="Morin E."/>
            <person name="Drula E."/>
            <person name="Courty P.E."/>
            <person name="Chicoki N."/>
            <person name="Fauchery L."/>
            <person name="Kohler A."/>
            <person name="Kuo A."/>
            <person name="LaButti K."/>
            <person name="Pangilinan J."/>
            <person name="Lipzen A."/>
            <person name="Riley R."/>
            <person name="Andreopoulos W."/>
            <person name="He G."/>
            <person name="Johnson J."/>
            <person name="Barry K.W."/>
            <person name="Grigoriev I.V."/>
            <person name="Nagy L."/>
            <person name="Hibbett D."/>
            <person name="Henrissat B."/>
            <person name="Matheny P.B."/>
            <person name="Labbe J."/>
            <person name="Martin A.F."/>
        </authorList>
    </citation>
    <scope>NUCLEOTIDE SEQUENCE</scope>
    <source>
        <strain evidence="1">BPL698</strain>
    </source>
</reference>
<organism evidence="1 2">
    <name type="scientific">Russula earlei</name>
    <dbReference type="NCBI Taxonomy" id="71964"/>
    <lineage>
        <taxon>Eukaryota</taxon>
        <taxon>Fungi</taxon>
        <taxon>Dikarya</taxon>
        <taxon>Basidiomycota</taxon>
        <taxon>Agaricomycotina</taxon>
        <taxon>Agaricomycetes</taxon>
        <taxon>Russulales</taxon>
        <taxon>Russulaceae</taxon>
        <taxon>Russula</taxon>
    </lineage>
</organism>
<name>A0ACC0TSG9_9AGAM</name>
<sequence>MSLCTSRPHWFLSALLFSSPPPPMLLSPAFFLLLPLLAGAQIQYPVCPMSWDWSFNSLGQSPCAVAAYLQGACDNGVFSIPDLVSGDSYTGPTGAGDSSDLCKCNTVVYSLMSACDACQGGLWFSWQAWTHNCTAIDPPTTFSNDIPSGTRVPEWAFLDVTKKGSWDPVWSYQVGDNVEVAPGQTGSLSVQPTQTTTQTSVPGLSSNQTQFMSKKNGHSRAGKVGGIVGGILSGLLVIAVALALWIWRARIKRRRMTRTASSMIFANRPIMLEKVARDRYEPHDVFQEGI</sequence>
<accession>A0ACC0TSG9</accession>